<accession>A0A7Z2VYY3</accession>
<dbReference type="InterPro" id="IPR013154">
    <property type="entry name" value="ADH-like_N"/>
</dbReference>
<keyword evidence="4" id="KW-1185">Reference proteome</keyword>
<dbReference type="Gene3D" id="3.90.180.10">
    <property type="entry name" value="Medium-chain alcohol dehydrogenases, catalytic domain"/>
    <property type="match status" value="1"/>
</dbReference>
<dbReference type="SUPFAM" id="SSF51735">
    <property type="entry name" value="NAD(P)-binding Rossmann-fold domains"/>
    <property type="match status" value="1"/>
</dbReference>
<keyword evidence="1" id="KW-0560">Oxidoreductase</keyword>
<protein>
    <submittedName>
        <fullName evidence="3">NADP-dependent oxidoreductase</fullName>
    </submittedName>
</protein>
<dbReference type="RefSeq" id="WP_170204068.1">
    <property type="nucleotide sequence ID" value="NZ_CP051685.1"/>
</dbReference>
<feature type="domain" description="Enoyl reductase (ER)" evidence="2">
    <location>
        <begin position="10"/>
        <end position="301"/>
    </location>
</feature>
<sequence>MRAVVIESYGDNSVVNVFDVARPAPQAGELLVKVRAAGVNPIDWKIRGGVGQRMGMTLPIHLGGEISGTVEQVGAGVAGFSVGDAVFGIIKDGGFADYAIAPAADMVRIPADLDFIAAAAIPLGALTAWQALFDVAKLTRGQRLLIAGASGGVGSLAVQIAKTAGAHVTAIASGRNADFVRSLGADTFIDYTAQPFEQVARDMDVVFDTVGGDTFQRAFGTLKHGGFLVTSVEFPTEEDGRRGVGVGRVFCKPNAAQLTAIRDLVEAGKLQPHVATVLTLDEVKEAFALSEGGRTRGKIVLGISQ</sequence>
<dbReference type="Proteomes" id="UP000502415">
    <property type="component" value="Chromosome"/>
</dbReference>
<dbReference type="InterPro" id="IPR011032">
    <property type="entry name" value="GroES-like_sf"/>
</dbReference>
<proteinExistence type="predicted"/>
<name>A0A7Z2VYY3_9BURK</name>
<dbReference type="SUPFAM" id="SSF50129">
    <property type="entry name" value="GroES-like"/>
    <property type="match status" value="1"/>
</dbReference>
<dbReference type="InterPro" id="IPR002364">
    <property type="entry name" value="Quin_OxRdtase/zeta-crystal_CS"/>
</dbReference>
<dbReference type="PANTHER" id="PTHR11695:SF294">
    <property type="entry name" value="RETICULON-4-INTERACTING PROTEIN 1, MITOCHONDRIAL"/>
    <property type="match status" value="1"/>
</dbReference>
<dbReference type="Pfam" id="PF08240">
    <property type="entry name" value="ADH_N"/>
    <property type="match status" value="1"/>
</dbReference>
<evidence type="ECO:0000256" key="1">
    <source>
        <dbReference type="ARBA" id="ARBA00023002"/>
    </source>
</evidence>
<dbReference type="InterPro" id="IPR020843">
    <property type="entry name" value="ER"/>
</dbReference>
<evidence type="ECO:0000313" key="4">
    <source>
        <dbReference type="Proteomes" id="UP000502415"/>
    </source>
</evidence>
<organism evidence="3 4">
    <name type="scientific">Massilia forsythiae</name>
    <dbReference type="NCBI Taxonomy" id="2728020"/>
    <lineage>
        <taxon>Bacteria</taxon>
        <taxon>Pseudomonadati</taxon>
        <taxon>Pseudomonadota</taxon>
        <taxon>Betaproteobacteria</taxon>
        <taxon>Burkholderiales</taxon>
        <taxon>Oxalobacteraceae</taxon>
        <taxon>Telluria group</taxon>
        <taxon>Massilia</taxon>
    </lineage>
</organism>
<reference evidence="3 4" key="1">
    <citation type="submission" date="2020-04" db="EMBL/GenBank/DDBJ databases">
        <title>Genome sequencing of novel species.</title>
        <authorList>
            <person name="Heo J."/>
            <person name="Kim S.-J."/>
            <person name="Kim J.-S."/>
            <person name="Hong S.-B."/>
            <person name="Kwon S.-W."/>
        </authorList>
    </citation>
    <scope>NUCLEOTIDE SEQUENCE [LARGE SCALE GENOMIC DNA]</scope>
    <source>
        <strain evidence="3 4">GN2-R2</strain>
    </source>
</reference>
<evidence type="ECO:0000259" key="2">
    <source>
        <dbReference type="SMART" id="SM00829"/>
    </source>
</evidence>
<dbReference type="KEGG" id="mfy:HH212_19785"/>
<dbReference type="InterPro" id="IPR050700">
    <property type="entry name" value="YIM1/Zinc_Alcohol_DH_Fams"/>
</dbReference>
<dbReference type="SMART" id="SM00829">
    <property type="entry name" value="PKS_ER"/>
    <property type="match status" value="1"/>
</dbReference>
<dbReference type="EMBL" id="CP051685">
    <property type="protein sequence ID" value="QJE01981.1"/>
    <property type="molecule type" value="Genomic_DNA"/>
</dbReference>
<dbReference type="Pfam" id="PF13602">
    <property type="entry name" value="ADH_zinc_N_2"/>
    <property type="match status" value="1"/>
</dbReference>
<gene>
    <name evidence="3" type="ORF">HH212_19785</name>
</gene>
<dbReference type="AlphaFoldDB" id="A0A7Z2VYY3"/>
<dbReference type="InterPro" id="IPR036291">
    <property type="entry name" value="NAD(P)-bd_dom_sf"/>
</dbReference>
<dbReference type="GO" id="GO:0008270">
    <property type="term" value="F:zinc ion binding"/>
    <property type="evidence" value="ECO:0007669"/>
    <property type="project" value="InterPro"/>
</dbReference>
<dbReference type="PANTHER" id="PTHR11695">
    <property type="entry name" value="ALCOHOL DEHYDROGENASE RELATED"/>
    <property type="match status" value="1"/>
</dbReference>
<dbReference type="Gene3D" id="3.40.50.720">
    <property type="entry name" value="NAD(P)-binding Rossmann-like Domain"/>
    <property type="match status" value="1"/>
</dbReference>
<evidence type="ECO:0000313" key="3">
    <source>
        <dbReference type="EMBL" id="QJE01981.1"/>
    </source>
</evidence>
<dbReference type="PROSITE" id="PS01162">
    <property type="entry name" value="QOR_ZETA_CRYSTAL"/>
    <property type="match status" value="1"/>
</dbReference>
<dbReference type="CDD" id="cd05289">
    <property type="entry name" value="MDR_like_2"/>
    <property type="match status" value="1"/>
</dbReference>
<dbReference type="GO" id="GO:0016491">
    <property type="term" value="F:oxidoreductase activity"/>
    <property type="evidence" value="ECO:0007669"/>
    <property type="project" value="UniProtKB-KW"/>
</dbReference>